<dbReference type="GO" id="GO:0016787">
    <property type="term" value="F:hydrolase activity"/>
    <property type="evidence" value="ECO:0007669"/>
    <property type="project" value="UniProtKB-KW"/>
</dbReference>
<organism evidence="4 5">
    <name type="scientific">Erythranthe guttata</name>
    <name type="common">Yellow monkey flower</name>
    <name type="synonym">Mimulus guttatus</name>
    <dbReference type="NCBI Taxonomy" id="4155"/>
    <lineage>
        <taxon>Eukaryota</taxon>
        <taxon>Viridiplantae</taxon>
        <taxon>Streptophyta</taxon>
        <taxon>Embryophyta</taxon>
        <taxon>Tracheophyta</taxon>
        <taxon>Spermatophyta</taxon>
        <taxon>Magnoliopsida</taxon>
        <taxon>eudicotyledons</taxon>
        <taxon>Gunneridae</taxon>
        <taxon>Pentapetalae</taxon>
        <taxon>asterids</taxon>
        <taxon>lamiids</taxon>
        <taxon>Lamiales</taxon>
        <taxon>Phrymaceae</taxon>
        <taxon>Erythranthe</taxon>
    </lineage>
</organism>
<dbReference type="SUPFAM" id="SSF53474">
    <property type="entry name" value="alpha/beta-Hydrolases"/>
    <property type="match status" value="1"/>
</dbReference>
<dbReference type="InterPro" id="IPR000073">
    <property type="entry name" value="AB_hydrolase_1"/>
</dbReference>
<dbReference type="OMA" id="WDKIIPV"/>
<dbReference type="OrthoDB" id="408373at2759"/>
<feature type="domain" description="AB hydrolase-1" evidence="3">
    <location>
        <begin position="23"/>
        <end position="272"/>
    </location>
</feature>
<protein>
    <recommendedName>
        <fullName evidence="3">AB hydrolase-1 domain-containing protein</fullName>
    </recommendedName>
</protein>
<dbReference type="EMBL" id="KI631148">
    <property type="protein sequence ID" value="EYU29771.1"/>
    <property type="molecule type" value="Genomic_DNA"/>
</dbReference>
<keyword evidence="5" id="KW-1185">Reference proteome</keyword>
<evidence type="ECO:0000256" key="2">
    <source>
        <dbReference type="ARBA" id="ARBA00022801"/>
    </source>
</evidence>
<dbReference type="InterPro" id="IPR029058">
    <property type="entry name" value="AB_hydrolase_fold"/>
</dbReference>
<name>A0A022QP87_ERYGU</name>
<dbReference type="eggNOG" id="ENOG502QUXK">
    <property type="taxonomic scope" value="Eukaryota"/>
</dbReference>
<dbReference type="Proteomes" id="UP000030748">
    <property type="component" value="Unassembled WGS sequence"/>
</dbReference>
<dbReference type="PhylomeDB" id="A0A022QP87"/>
<dbReference type="Gene3D" id="3.40.50.1820">
    <property type="entry name" value="alpha/beta hydrolase"/>
    <property type="match status" value="1"/>
</dbReference>
<dbReference type="STRING" id="4155.A0A022QP87"/>
<evidence type="ECO:0000256" key="1">
    <source>
        <dbReference type="ARBA" id="ARBA00008645"/>
    </source>
</evidence>
<dbReference type="Pfam" id="PF12697">
    <property type="entry name" value="Abhydrolase_6"/>
    <property type="match status" value="1"/>
</dbReference>
<dbReference type="KEGG" id="egt:105966472"/>
<dbReference type="PANTHER" id="PTHR43039">
    <property type="entry name" value="ESTERASE-RELATED"/>
    <property type="match status" value="1"/>
</dbReference>
<comment type="similarity">
    <text evidence="1">Belongs to the AB hydrolase superfamily.</text>
</comment>
<gene>
    <name evidence="4" type="ORF">MIMGU_mgv1a011443mg</name>
</gene>
<proteinExistence type="inferred from homology"/>
<dbReference type="FunFam" id="3.40.50.1820:FF:000042">
    <property type="entry name" value="probable strigolactone esterase DAD2"/>
    <property type="match status" value="1"/>
</dbReference>
<evidence type="ECO:0000313" key="4">
    <source>
        <dbReference type="EMBL" id="EYU29771.1"/>
    </source>
</evidence>
<accession>A0A022QP87</accession>
<evidence type="ECO:0000259" key="3">
    <source>
        <dbReference type="Pfam" id="PF12697"/>
    </source>
</evidence>
<evidence type="ECO:0000313" key="5">
    <source>
        <dbReference type="Proteomes" id="UP000030748"/>
    </source>
</evidence>
<dbReference type="AlphaFoldDB" id="A0A022QP87"/>
<reference evidence="4 5" key="1">
    <citation type="journal article" date="2013" name="Proc. Natl. Acad. Sci. U.S.A.">
        <title>Fine-scale variation in meiotic recombination in Mimulus inferred from population shotgun sequencing.</title>
        <authorList>
            <person name="Hellsten U."/>
            <person name="Wright K.M."/>
            <person name="Jenkins J."/>
            <person name="Shu S."/>
            <person name="Yuan Y."/>
            <person name="Wessler S.R."/>
            <person name="Schmutz J."/>
            <person name="Willis J.H."/>
            <person name="Rokhsar D.S."/>
        </authorList>
    </citation>
    <scope>NUCLEOTIDE SEQUENCE [LARGE SCALE GENOMIC DNA]</scope>
    <source>
        <strain evidence="5">cv. DUN x IM62</strain>
    </source>
</reference>
<keyword evidence="2" id="KW-0378">Hydrolase</keyword>
<sequence>MVMRKDLATGMNARTIGSGKGTIVLAHGYGGDQSIWDKIVPELAGSHRVLVFDWCFSGAVKDPTLYEPAKYGSYDGFADDLISLIDELLINKVDESSSSSSSSVYFVGHSMSAMIGCIASLKRPNLFQGLILVGASPRFINSEDYEGGFEMSNIEQLFSSIESNFEEWATNFASLVVDSSDPLSIDKFEKCLKKMRQEVALSLAKTVFLSDCRDILDKVVVPCHIIQTRNDAVVPSSVPKYIQTKIMNGKCHVDIIDTDGHFPQLTAHTQFLEVLFRILVS</sequence>